<evidence type="ECO:0000256" key="3">
    <source>
        <dbReference type="ARBA" id="ARBA00022692"/>
    </source>
</evidence>
<dbReference type="GO" id="GO:0005886">
    <property type="term" value="C:plasma membrane"/>
    <property type="evidence" value="ECO:0007669"/>
    <property type="project" value="UniProtKB-SubCell"/>
</dbReference>
<keyword evidence="4 6" id="KW-1133">Transmembrane helix</keyword>
<dbReference type="Pfam" id="PF09678">
    <property type="entry name" value="Caa3_CtaG"/>
    <property type="match status" value="1"/>
</dbReference>
<feature type="transmembrane region" description="Helical" evidence="6">
    <location>
        <begin position="152"/>
        <end position="177"/>
    </location>
</feature>
<keyword evidence="5 6" id="KW-0472">Membrane</keyword>
<feature type="transmembrane region" description="Helical" evidence="6">
    <location>
        <begin position="12"/>
        <end position="36"/>
    </location>
</feature>
<feature type="transmembrane region" description="Helical" evidence="6">
    <location>
        <begin position="373"/>
        <end position="397"/>
    </location>
</feature>
<keyword evidence="3 6" id="KW-0812">Transmembrane</keyword>
<dbReference type="EMBL" id="CAEZYJ010000001">
    <property type="protein sequence ID" value="CAB4709780.1"/>
    <property type="molecule type" value="Genomic_DNA"/>
</dbReference>
<organism evidence="8">
    <name type="scientific">freshwater metagenome</name>
    <dbReference type="NCBI Taxonomy" id="449393"/>
    <lineage>
        <taxon>unclassified sequences</taxon>
        <taxon>metagenomes</taxon>
        <taxon>ecological metagenomes</taxon>
    </lineage>
</organism>
<dbReference type="InterPro" id="IPR032694">
    <property type="entry name" value="CopC/D"/>
</dbReference>
<reference evidence="8" key="1">
    <citation type="submission" date="2020-05" db="EMBL/GenBank/DDBJ databases">
        <authorList>
            <person name="Chiriac C."/>
            <person name="Salcher M."/>
            <person name="Ghai R."/>
            <person name="Kavagutti S V."/>
        </authorList>
    </citation>
    <scope>NUCLEOTIDE SEQUENCE</scope>
</reference>
<feature type="transmembrane region" description="Helical" evidence="6">
    <location>
        <begin position="458"/>
        <end position="478"/>
    </location>
</feature>
<dbReference type="AlphaFoldDB" id="A0A6J6QDD8"/>
<feature type="transmembrane region" description="Helical" evidence="6">
    <location>
        <begin position="57"/>
        <end position="76"/>
    </location>
</feature>
<evidence type="ECO:0000256" key="6">
    <source>
        <dbReference type="SAM" id="Phobius"/>
    </source>
</evidence>
<dbReference type="InterPro" id="IPR019108">
    <property type="entry name" value="Caa3_assmbl_CtaG-rel"/>
</dbReference>
<evidence type="ECO:0000256" key="5">
    <source>
        <dbReference type="ARBA" id="ARBA00023136"/>
    </source>
</evidence>
<evidence type="ECO:0000256" key="1">
    <source>
        <dbReference type="ARBA" id="ARBA00004651"/>
    </source>
</evidence>
<proteinExistence type="predicted"/>
<evidence type="ECO:0000259" key="7">
    <source>
        <dbReference type="Pfam" id="PF05425"/>
    </source>
</evidence>
<feature type="transmembrane region" description="Helical" evidence="6">
    <location>
        <begin position="256"/>
        <end position="274"/>
    </location>
</feature>
<feature type="transmembrane region" description="Helical" evidence="6">
    <location>
        <begin position="123"/>
        <end position="140"/>
    </location>
</feature>
<dbReference type="PANTHER" id="PTHR34820:SF4">
    <property type="entry name" value="INNER MEMBRANE PROTEIN YEBZ"/>
    <property type="match status" value="1"/>
</dbReference>
<evidence type="ECO:0000313" key="8">
    <source>
        <dbReference type="EMBL" id="CAB4709780.1"/>
    </source>
</evidence>
<dbReference type="PANTHER" id="PTHR34820">
    <property type="entry name" value="INNER MEMBRANE PROTEIN YEBZ"/>
    <property type="match status" value="1"/>
</dbReference>
<feature type="transmembrane region" description="Helical" evidence="6">
    <location>
        <begin position="544"/>
        <end position="565"/>
    </location>
</feature>
<evidence type="ECO:0000256" key="4">
    <source>
        <dbReference type="ARBA" id="ARBA00022989"/>
    </source>
</evidence>
<protein>
    <submittedName>
        <fullName evidence="8">Unannotated protein</fullName>
    </submittedName>
</protein>
<feature type="transmembrane region" description="Helical" evidence="6">
    <location>
        <begin position="344"/>
        <end position="367"/>
    </location>
</feature>
<feature type="transmembrane region" description="Helical" evidence="6">
    <location>
        <begin position="189"/>
        <end position="210"/>
    </location>
</feature>
<keyword evidence="2" id="KW-1003">Cell membrane</keyword>
<feature type="transmembrane region" description="Helical" evidence="6">
    <location>
        <begin position="490"/>
        <end position="512"/>
    </location>
</feature>
<dbReference type="InterPro" id="IPR008457">
    <property type="entry name" value="Cu-R_CopD_dom"/>
</dbReference>
<sequence length="617" mass="67826">MKTEEINLILHFLAKFITLSSFITLIGILVGLAFLAPENKGCFEPSRLQKFLAPVSLAWLLSSIFFLMSEVAFILNTPISEVIDGNILRSFITQTTLGKLFEIQIVAALVCAFAAVRVKKTGGAVFLIFIAWIGGLAPYLESHGSGAGNHMLAIGLVIVHVAAISLWFGGVVALFLMSKSDREIARKRFTPLALWCVSAIALTGVVNAFIRIESFANIRSDYGVLVILKTGIFIFVLALAAYSRKKLGEQNFTKQLIQELILLTTVLVLGVFLGQGEPPAHSSADVVEAIGIKMPESPTLSRLLFEYEPDGLFLALLILAVALYVKGVMILSKRGDKWPIGRTVAFALGITAIDYAVNGGLGVYAQVAFSFHMISHMVLATLAPIGIVLGAPITLALRTLPIGRTQDERGVRGYAIAILHSRYSSIITHPVSALIIFEASLFALYFTNLFNWLMSYHFGHFFMGLHFLLSGILLFFVIIGVDPTPQKSPFIFRIVILFVAISIHAFFSVALMSSSQLVDGGYFAEIARPWWPDFLADQKMGASIGWAMGEIPILLALIATFLQWIRADERDAKRIERNSNRARQFGEPDELDKYNQYLSGLNQRNGSPDKTDKEANN</sequence>
<gene>
    <name evidence="8" type="ORF">UFOPK2659_00023</name>
</gene>
<feature type="transmembrane region" description="Helical" evidence="6">
    <location>
        <begin position="312"/>
        <end position="332"/>
    </location>
</feature>
<evidence type="ECO:0000256" key="2">
    <source>
        <dbReference type="ARBA" id="ARBA00022475"/>
    </source>
</evidence>
<dbReference type="Pfam" id="PF05425">
    <property type="entry name" value="CopD"/>
    <property type="match status" value="1"/>
</dbReference>
<feature type="transmembrane region" description="Helical" evidence="6">
    <location>
        <begin position="222"/>
        <end position="244"/>
    </location>
</feature>
<name>A0A6J6QDD8_9ZZZZ</name>
<dbReference type="GO" id="GO:0006825">
    <property type="term" value="P:copper ion transport"/>
    <property type="evidence" value="ECO:0007669"/>
    <property type="project" value="InterPro"/>
</dbReference>
<feature type="transmembrane region" description="Helical" evidence="6">
    <location>
        <begin position="426"/>
        <end position="446"/>
    </location>
</feature>
<comment type="subcellular location">
    <subcellularLocation>
        <location evidence="1">Cell membrane</location>
        <topology evidence="1">Multi-pass membrane protein</topology>
    </subcellularLocation>
</comment>
<feature type="domain" description="Copper resistance protein D" evidence="7">
    <location>
        <begin position="186"/>
        <end position="269"/>
    </location>
</feature>
<accession>A0A6J6QDD8</accession>